<dbReference type="NCBIfam" id="TIGR00309">
    <property type="entry name" value="V_ATPase_subD"/>
    <property type="match status" value="1"/>
</dbReference>
<comment type="similarity">
    <text evidence="1">Belongs to the V-ATPase D subunit family.</text>
</comment>
<evidence type="ECO:0000256" key="1">
    <source>
        <dbReference type="ARBA" id="ARBA00005850"/>
    </source>
</evidence>
<evidence type="ECO:0000313" key="5">
    <source>
        <dbReference type="EMBL" id="MPL66401.1"/>
    </source>
</evidence>
<keyword evidence="2" id="KW-0813">Transport</keyword>
<organism evidence="5">
    <name type="scientific">bioreactor metagenome</name>
    <dbReference type="NCBI Taxonomy" id="1076179"/>
    <lineage>
        <taxon>unclassified sequences</taxon>
        <taxon>metagenomes</taxon>
        <taxon>ecological metagenomes</taxon>
    </lineage>
</organism>
<evidence type="ECO:0000256" key="4">
    <source>
        <dbReference type="SAM" id="Coils"/>
    </source>
</evidence>
<gene>
    <name evidence="5" type="primary">atpD_4</name>
    <name evidence="5" type="ORF">SDC9_12075</name>
</gene>
<comment type="caution">
    <text evidence="5">The sequence shown here is derived from an EMBL/GenBank/DDBJ whole genome shotgun (WGS) entry which is preliminary data.</text>
</comment>
<dbReference type="Pfam" id="PF01813">
    <property type="entry name" value="ATP-synt_D"/>
    <property type="match status" value="1"/>
</dbReference>
<evidence type="ECO:0000256" key="2">
    <source>
        <dbReference type="ARBA" id="ARBA00022448"/>
    </source>
</evidence>
<dbReference type="GO" id="GO:0046961">
    <property type="term" value="F:proton-transporting ATPase activity, rotational mechanism"/>
    <property type="evidence" value="ECO:0007669"/>
    <property type="project" value="InterPro"/>
</dbReference>
<evidence type="ECO:0000256" key="3">
    <source>
        <dbReference type="ARBA" id="ARBA00023065"/>
    </source>
</evidence>
<protein>
    <submittedName>
        <fullName evidence="5">V-type ATP synthase subunit D</fullName>
    </submittedName>
</protein>
<dbReference type="EMBL" id="VSSQ01000032">
    <property type="protein sequence ID" value="MPL66401.1"/>
    <property type="molecule type" value="Genomic_DNA"/>
</dbReference>
<sequence length="204" mass="23588">MAKIKLTKNEQKKLKDSLKMYTRYLPTLQLKKQQLQMEIRAVEARLTQLKASILSLEAEMAPWIAVFAEESQFRGGEGKPLLRIKTLKSSDSNIAGVVIPSFEALEFEVADYDRYFRPLWIDKAIDAMKRILSVHAEHSVVQRERDLLSNELRITTQRVNLFEKVKIPQTRMAIKRIGIYLGDQQTAQVVRGKMSKRKVEEQKA</sequence>
<accession>A0A644TL18</accession>
<feature type="coiled-coil region" evidence="4">
    <location>
        <begin position="25"/>
        <end position="59"/>
    </location>
</feature>
<name>A0A644TL18_9ZZZZ</name>
<reference evidence="5" key="1">
    <citation type="submission" date="2019-08" db="EMBL/GenBank/DDBJ databases">
        <authorList>
            <person name="Kucharzyk K."/>
            <person name="Murdoch R.W."/>
            <person name="Higgins S."/>
            <person name="Loffler F."/>
        </authorList>
    </citation>
    <scope>NUCLEOTIDE SEQUENCE</scope>
</reference>
<dbReference type="NCBIfam" id="NF002565">
    <property type="entry name" value="PRK02195.1"/>
    <property type="match status" value="1"/>
</dbReference>
<dbReference type="AlphaFoldDB" id="A0A644TL18"/>
<proteinExistence type="inferred from homology"/>
<dbReference type="PANTHER" id="PTHR11671">
    <property type="entry name" value="V-TYPE ATP SYNTHASE SUBUNIT D"/>
    <property type="match status" value="1"/>
</dbReference>
<dbReference type="InterPro" id="IPR002699">
    <property type="entry name" value="V_ATPase_D"/>
</dbReference>
<dbReference type="Gene3D" id="1.10.287.3240">
    <property type="match status" value="1"/>
</dbReference>
<keyword evidence="3" id="KW-0406">Ion transport</keyword>
<keyword evidence="4" id="KW-0175">Coiled coil</keyword>